<feature type="compositionally biased region" description="Basic and acidic residues" evidence="1">
    <location>
        <begin position="20"/>
        <end position="39"/>
    </location>
</feature>
<comment type="caution">
    <text evidence="2">The sequence shown here is derived from an EMBL/GenBank/DDBJ whole genome shotgun (WGS) entry which is preliminary data.</text>
</comment>
<evidence type="ECO:0000256" key="1">
    <source>
        <dbReference type="SAM" id="MobiDB-lite"/>
    </source>
</evidence>
<feature type="region of interest" description="Disordered" evidence="1">
    <location>
        <begin position="1"/>
        <end position="108"/>
    </location>
</feature>
<sequence>LAPPTHNNWKMSKGHKPRSDKRLEDIKRERSESGTPDRQRRVRISEIPSESTDDDRPYHEPSQSPSFNIKSALKSPSRIKREFESSSPGRGSSDHSRCSSVSAKSSIS</sequence>
<proteinExistence type="predicted"/>
<organism evidence="2 3">
    <name type="scientific">Pristionchus fissidentatus</name>
    <dbReference type="NCBI Taxonomy" id="1538716"/>
    <lineage>
        <taxon>Eukaryota</taxon>
        <taxon>Metazoa</taxon>
        <taxon>Ecdysozoa</taxon>
        <taxon>Nematoda</taxon>
        <taxon>Chromadorea</taxon>
        <taxon>Rhabditida</taxon>
        <taxon>Rhabditina</taxon>
        <taxon>Diplogasteromorpha</taxon>
        <taxon>Diplogasteroidea</taxon>
        <taxon>Neodiplogasteridae</taxon>
        <taxon>Pristionchus</taxon>
    </lineage>
</organism>
<feature type="non-terminal residue" evidence="2">
    <location>
        <position position="108"/>
    </location>
</feature>
<protein>
    <submittedName>
        <fullName evidence="2">Uncharacterized protein</fullName>
    </submittedName>
</protein>
<reference evidence="2" key="1">
    <citation type="submission" date="2023-10" db="EMBL/GenBank/DDBJ databases">
        <title>Genome assembly of Pristionchus species.</title>
        <authorList>
            <person name="Yoshida K."/>
            <person name="Sommer R.J."/>
        </authorList>
    </citation>
    <scope>NUCLEOTIDE SEQUENCE</scope>
    <source>
        <strain evidence="2">RS5133</strain>
    </source>
</reference>
<gene>
    <name evidence="2" type="ORF">PFISCL1PPCAC_27173</name>
</gene>
<dbReference type="Proteomes" id="UP001432322">
    <property type="component" value="Unassembled WGS sequence"/>
</dbReference>
<dbReference type="EMBL" id="BTSY01000007">
    <property type="protein sequence ID" value="GMT35876.1"/>
    <property type="molecule type" value="Genomic_DNA"/>
</dbReference>
<keyword evidence="3" id="KW-1185">Reference proteome</keyword>
<name>A0AAV5WV22_9BILA</name>
<dbReference type="AlphaFoldDB" id="A0AAV5WV22"/>
<feature type="non-terminal residue" evidence="2">
    <location>
        <position position="1"/>
    </location>
</feature>
<feature type="compositionally biased region" description="Polar residues" evidence="1">
    <location>
        <begin position="1"/>
        <end position="10"/>
    </location>
</feature>
<evidence type="ECO:0000313" key="2">
    <source>
        <dbReference type="EMBL" id="GMT35876.1"/>
    </source>
</evidence>
<accession>A0AAV5WV22</accession>
<evidence type="ECO:0000313" key="3">
    <source>
        <dbReference type="Proteomes" id="UP001432322"/>
    </source>
</evidence>
<feature type="compositionally biased region" description="Polar residues" evidence="1">
    <location>
        <begin position="98"/>
        <end position="108"/>
    </location>
</feature>